<keyword evidence="2" id="KW-1185">Reference proteome</keyword>
<proteinExistence type="predicted"/>
<sequence length="93" mass="10037">MHLEYFFDEHVLQNASTMSVKASIHTTGSRHLQSAWQAQIRRLTIHHHPLLNAAINRSRAAKYCGPAIPCFAAASSSAVCNPGLADLNGGISV</sequence>
<gene>
    <name evidence="1" type="ORF">ACFPTO_13365</name>
</gene>
<name>A0ABW0J9T6_9BURK</name>
<evidence type="ECO:0000313" key="2">
    <source>
        <dbReference type="Proteomes" id="UP001596103"/>
    </source>
</evidence>
<organism evidence="1 2">
    <name type="scientific">Paraburkholderia denitrificans</name>
    <dbReference type="NCBI Taxonomy" id="694025"/>
    <lineage>
        <taxon>Bacteria</taxon>
        <taxon>Pseudomonadati</taxon>
        <taxon>Pseudomonadota</taxon>
        <taxon>Betaproteobacteria</taxon>
        <taxon>Burkholderiales</taxon>
        <taxon>Burkholderiaceae</taxon>
        <taxon>Paraburkholderia</taxon>
    </lineage>
</organism>
<accession>A0ABW0J9T6</accession>
<dbReference type="Proteomes" id="UP001596103">
    <property type="component" value="Unassembled WGS sequence"/>
</dbReference>
<comment type="caution">
    <text evidence="1">The sequence shown here is derived from an EMBL/GenBank/DDBJ whole genome shotgun (WGS) entry which is preliminary data.</text>
</comment>
<protein>
    <submittedName>
        <fullName evidence="1">Uncharacterized protein</fullName>
    </submittedName>
</protein>
<evidence type="ECO:0000313" key="1">
    <source>
        <dbReference type="EMBL" id="MFC5429778.1"/>
    </source>
</evidence>
<reference evidence="2" key="1">
    <citation type="journal article" date="2019" name="Int. J. Syst. Evol. Microbiol.">
        <title>The Global Catalogue of Microorganisms (GCM) 10K type strain sequencing project: providing services to taxonomists for standard genome sequencing and annotation.</title>
        <authorList>
            <consortium name="The Broad Institute Genomics Platform"/>
            <consortium name="The Broad Institute Genome Sequencing Center for Infectious Disease"/>
            <person name="Wu L."/>
            <person name="Ma J."/>
        </authorList>
    </citation>
    <scope>NUCLEOTIDE SEQUENCE [LARGE SCALE GENOMIC DNA]</scope>
    <source>
        <strain evidence="2">CCUG 56042</strain>
    </source>
</reference>
<dbReference type="RefSeq" id="WP_377711819.1">
    <property type="nucleotide sequence ID" value="NZ_JBHSMP010000016.1"/>
</dbReference>
<dbReference type="EMBL" id="JBHSMP010000016">
    <property type="protein sequence ID" value="MFC5429778.1"/>
    <property type="molecule type" value="Genomic_DNA"/>
</dbReference>